<dbReference type="InterPro" id="IPR002423">
    <property type="entry name" value="Cpn60/GroEL/TCP-1"/>
</dbReference>
<evidence type="ECO:0000256" key="16">
    <source>
        <dbReference type="ARBA" id="ARBA00076918"/>
    </source>
</evidence>
<reference evidence="26" key="1">
    <citation type="submission" date="2025-08" db="UniProtKB">
        <authorList>
            <consortium name="Ensembl"/>
        </authorList>
    </citation>
    <scope>IDENTIFICATION</scope>
</reference>
<keyword evidence="9" id="KW-0443">Lipid metabolism</keyword>
<dbReference type="InterPro" id="IPR000591">
    <property type="entry name" value="DEP_dom"/>
</dbReference>
<dbReference type="GO" id="GO:0030593">
    <property type="term" value="P:neutrophil chemotaxis"/>
    <property type="evidence" value="ECO:0007669"/>
    <property type="project" value="UniProtKB-ARBA"/>
</dbReference>
<evidence type="ECO:0000256" key="7">
    <source>
        <dbReference type="ARBA" id="ARBA00022833"/>
    </source>
</evidence>
<keyword evidence="21" id="KW-0067">ATP-binding</keyword>
<evidence type="ECO:0000256" key="4">
    <source>
        <dbReference type="ARBA" id="ARBA00012513"/>
    </source>
</evidence>
<feature type="region of interest" description="Disordered" evidence="22">
    <location>
        <begin position="842"/>
        <end position="878"/>
    </location>
</feature>
<feature type="region of interest" description="Disordered" evidence="22">
    <location>
        <begin position="901"/>
        <end position="924"/>
    </location>
</feature>
<evidence type="ECO:0000256" key="6">
    <source>
        <dbReference type="ARBA" id="ARBA00022771"/>
    </source>
</evidence>
<evidence type="ECO:0000256" key="9">
    <source>
        <dbReference type="ARBA" id="ARBA00023098"/>
    </source>
</evidence>
<dbReference type="Gene3D" id="3.30.40.10">
    <property type="entry name" value="Zinc/RING finger domain, C3HC4 (zinc finger)"/>
    <property type="match status" value="1"/>
</dbReference>
<dbReference type="PANTHER" id="PTHR46715:SF1">
    <property type="entry name" value="1-PHOSPHATIDYLINOSITOL 3-PHOSPHATE 5-KINASE"/>
    <property type="match status" value="1"/>
</dbReference>
<dbReference type="GO" id="GO:0000285">
    <property type="term" value="F:1-phosphatidylinositol-3-phosphate 5-kinase activity"/>
    <property type="evidence" value="ECO:0007669"/>
    <property type="project" value="UniProtKB-EC"/>
</dbReference>
<dbReference type="GO" id="GO:0031901">
    <property type="term" value="C:early endosome membrane"/>
    <property type="evidence" value="ECO:0007669"/>
    <property type="project" value="UniProtKB-SubCell"/>
</dbReference>
<dbReference type="SUPFAM" id="SSF52029">
    <property type="entry name" value="GroEL apical domain-like"/>
    <property type="match status" value="1"/>
</dbReference>
<evidence type="ECO:0000259" key="23">
    <source>
        <dbReference type="PROSITE" id="PS50178"/>
    </source>
</evidence>
<dbReference type="GO" id="GO:1903426">
    <property type="term" value="P:regulation of reactive oxygen species biosynthetic process"/>
    <property type="evidence" value="ECO:0007669"/>
    <property type="project" value="UniProtKB-ARBA"/>
</dbReference>
<keyword evidence="6 20" id="KW-0863">Zinc-finger</keyword>
<dbReference type="PROSITE" id="PS51455">
    <property type="entry name" value="PIPK"/>
    <property type="match status" value="1"/>
</dbReference>
<dbReference type="SUPFAM" id="SSF56104">
    <property type="entry name" value="SAICAR synthase-like"/>
    <property type="match status" value="1"/>
</dbReference>
<organism evidence="26 27">
    <name type="scientific">Xiphophorus couchianus</name>
    <name type="common">Monterrey platyfish</name>
    <dbReference type="NCBI Taxonomy" id="32473"/>
    <lineage>
        <taxon>Eukaryota</taxon>
        <taxon>Metazoa</taxon>
        <taxon>Chordata</taxon>
        <taxon>Craniata</taxon>
        <taxon>Vertebrata</taxon>
        <taxon>Euteleostomi</taxon>
        <taxon>Actinopterygii</taxon>
        <taxon>Neopterygii</taxon>
        <taxon>Teleostei</taxon>
        <taxon>Neoteleostei</taxon>
        <taxon>Acanthomorphata</taxon>
        <taxon>Ovalentaria</taxon>
        <taxon>Atherinomorphae</taxon>
        <taxon>Cyprinodontiformes</taxon>
        <taxon>Poeciliidae</taxon>
        <taxon>Poeciliinae</taxon>
        <taxon>Xiphophorus</taxon>
    </lineage>
</organism>
<feature type="region of interest" description="Disordered" evidence="22">
    <location>
        <begin position="275"/>
        <end position="294"/>
    </location>
</feature>
<evidence type="ECO:0000313" key="27">
    <source>
        <dbReference type="Proteomes" id="UP000261380"/>
    </source>
</evidence>
<dbReference type="SMART" id="SM00064">
    <property type="entry name" value="FYVE"/>
    <property type="match status" value="1"/>
</dbReference>
<dbReference type="GO" id="GO:0016308">
    <property type="term" value="F:1-phosphatidylinositol-4-phosphate 5-kinase activity"/>
    <property type="evidence" value="ECO:0007669"/>
    <property type="project" value="UniProtKB-ARBA"/>
</dbReference>
<dbReference type="GO" id="GO:0035556">
    <property type="term" value="P:intracellular signal transduction"/>
    <property type="evidence" value="ECO:0007669"/>
    <property type="project" value="InterPro"/>
</dbReference>
<keyword evidence="7" id="KW-0862">Zinc</keyword>
<evidence type="ECO:0000256" key="12">
    <source>
        <dbReference type="ARBA" id="ARBA00048977"/>
    </source>
</evidence>
<dbReference type="CDD" id="cd04448">
    <property type="entry name" value="DEP_PIKfyve"/>
    <property type="match status" value="1"/>
</dbReference>
<dbReference type="Proteomes" id="UP000261380">
    <property type="component" value="Unplaced"/>
</dbReference>
<evidence type="ECO:0000256" key="18">
    <source>
        <dbReference type="ARBA" id="ARBA00077675"/>
    </source>
</evidence>
<evidence type="ECO:0000256" key="13">
    <source>
        <dbReference type="ARBA" id="ARBA00050945"/>
    </source>
</evidence>
<dbReference type="EC" id="2.7.11.1" evidence="4"/>
<dbReference type="GO" id="GO:0000139">
    <property type="term" value="C:Golgi membrane"/>
    <property type="evidence" value="ECO:0007669"/>
    <property type="project" value="UniProtKB-ARBA"/>
</dbReference>
<dbReference type="Gene3D" id="1.10.10.10">
    <property type="entry name" value="Winged helix-like DNA-binding domain superfamily/Winged helix DNA-binding domain"/>
    <property type="match status" value="1"/>
</dbReference>
<comment type="catalytic activity">
    <reaction evidence="13">
        <text>a 1,2-diacyl-sn-glycero-3-phospho-(1D-myo-inositol) + ATP = a 1,2-diacyl-sn-glycero-3-phospho-(1D-myo-inositol-5-phosphate) + ADP + H(+)</text>
        <dbReference type="Rhea" id="RHEA:44680"/>
        <dbReference type="ChEBI" id="CHEBI:15378"/>
        <dbReference type="ChEBI" id="CHEBI:30616"/>
        <dbReference type="ChEBI" id="CHEBI:57795"/>
        <dbReference type="ChEBI" id="CHEBI:57880"/>
        <dbReference type="ChEBI" id="CHEBI:456216"/>
    </reaction>
    <physiologicalReaction direction="left-to-right" evidence="13">
        <dbReference type="Rhea" id="RHEA:44681"/>
    </physiologicalReaction>
</comment>
<feature type="compositionally biased region" description="Polar residues" evidence="22">
    <location>
        <begin position="901"/>
        <end position="910"/>
    </location>
</feature>
<dbReference type="GeneTree" id="ENSGT00940000156307"/>
<dbReference type="FunFam" id="1.10.10.10:FF:000206">
    <property type="entry name" value="1-phosphatidylinositol 3-phosphate 5-kinase isoform X1"/>
    <property type="match status" value="1"/>
</dbReference>
<keyword evidence="21" id="KW-0808">Transferase</keyword>
<dbReference type="Pfam" id="PF01363">
    <property type="entry name" value="FYVE"/>
    <property type="match status" value="1"/>
</dbReference>
<evidence type="ECO:0000256" key="1">
    <source>
        <dbReference type="ARBA" id="ARBA00004220"/>
    </source>
</evidence>
<evidence type="ECO:0000256" key="14">
    <source>
        <dbReference type="ARBA" id="ARBA00065580"/>
    </source>
</evidence>
<dbReference type="InterPro" id="IPR027484">
    <property type="entry name" value="PInositol-4-P-5-kinase_N"/>
</dbReference>
<proteinExistence type="predicted"/>
<dbReference type="GO" id="GO:0005524">
    <property type="term" value="F:ATP binding"/>
    <property type="evidence" value="ECO:0007669"/>
    <property type="project" value="UniProtKB-UniRule"/>
</dbReference>
<dbReference type="InterPro" id="IPR036388">
    <property type="entry name" value="WH-like_DNA-bd_sf"/>
</dbReference>
<dbReference type="GO" id="GO:0031902">
    <property type="term" value="C:late endosome membrane"/>
    <property type="evidence" value="ECO:0007669"/>
    <property type="project" value="UniProtKB-SubCell"/>
</dbReference>
<dbReference type="SMART" id="SM00049">
    <property type="entry name" value="DEP"/>
    <property type="match status" value="1"/>
</dbReference>
<evidence type="ECO:0000256" key="2">
    <source>
        <dbReference type="ARBA" id="ARBA00004633"/>
    </source>
</evidence>
<dbReference type="STRING" id="32473.ENSXCOP00000022944"/>
<dbReference type="GO" id="GO:0052810">
    <property type="term" value="F:1-phosphatidylinositol-5-kinase activity"/>
    <property type="evidence" value="ECO:0007669"/>
    <property type="project" value="TreeGrafter"/>
</dbReference>
<dbReference type="InterPro" id="IPR027409">
    <property type="entry name" value="GroEL-like_apical_dom_sf"/>
</dbReference>
<evidence type="ECO:0000256" key="8">
    <source>
        <dbReference type="ARBA" id="ARBA00022990"/>
    </source>
</evidence>
<evidence type="ECO:0000256" key="15">
    <source>
        <dbReference type="ARBA" id="ARBA00071350"/>
    </source>
</evidence>
<feature type="domain" description="FYVE-type" evidence="23">
    <location>
        <begin position="106"/>
        <end position="165"/>
    </location>
</feature>
<feature type="region of interest" description="Disordered" evidence="22">
    <location>
        <begin position="1510"/>
        <end position="1561"/>
    </location>
</feature>
<dbReference type="SUPFAM" id="SSF57903">
    <property type="entry name" value="FYVE/PHD zinc finger"/>
    <property type="match status" value="1"/>
</dbReference>
<keyword evidence="10" id="KW-0968">Cytoplasmic vesicle</keyword>
<dbReference type="FunFam" id="3.30.800.10:FF:000004">
    <property type="entry name" value="1-phosphatidylinositol 3-phosphate 5-kinase isoform X1"/>
    <property type="match status" value="1"/>
</dbReference>
<dbReference type="GO" id="GO:0008270">
    <property type="term" value="F:zinc ion binding"/>
    <property type="evidence" value="ECO:0007669"/>
    <property type="project" value="UniProtKB-KW"/>
</dbReference>
<dbReference type="FunFam" id="3.50.7.10:FF:000007">
    <property type="entry name" value="1-phosphatidylinositol 3-phosphate 5-kinase isoform X1"/>
    <property type="match status" value="1"/>
</dbReference>
<dbReference type="Pfam" id="PF01504">
    <property type="entry name" value="PIP5K"/>
    <property type="match status" value="1"/>
</dbReference>
<dbReference type="InterPro" id="IPR000306">
    <property type="entry name" value="Znf_FYVE"/>
</dbReference>
<feature type="domain" description="PIPK" evidence="25">
    <location>
        <begin position="1520"/>
        <end position="1707"/>
    </location>
</feature>
<dbReference type="InterPro" id="IPR013083">
    <property type="entry name" value="Znf_RING/FYVE/PHD"/>
</dbReference>
<dbReference type="InterPro" id="IPR017455">
    <property type="entry name" value="Znf_FYVE-rel"/>
</dbReference>
<dbReference type="Pfam" id="PF00118">
    <property type="entry name" value="Cpn60_TCP1"/>
    <property type="match status" value="1"/>
</dbReference>
<comment type="subcellular location">
    <subcellularLocation>
        <location evidence="11">Cytoplasmic vesicle</location>
        <location evidence="11">Phagosome membrane</location>
        <topology evidence="11">Peripheral membrane protein</topology>
    </subcellularLocation>
    <subcellularLocation>
        <location evidence="1">Early endosome membrane</location>
        <topology evidence="1">Peripheral membrane protein</topology>
    </subcellularLocation>
    <subcellularLocation>
        <location evidence="2">Late endosome membrane</location>
        <topology evidence="2">Peripheral membrane protein</topology>
    </subcellularLocation>
</comment>
<evidence type="ECO:0000259" key="24">
    <source>
        <dbReference type="PROSITE" id="PS50186"/>
    </source>
</evidence>
<dbReference type="PROSITE" id="PS50186">
    <property type="entry name" value="DEP"/>
    <property type="match status" value="1"/>
</dbReference>
<keyword evidence="5" id="KW-0479">Metal-binding</keyword>
<protein>
    <recommendedName>
        <fullName evidence="15">1-phosphatidylinositol 3-phosphate 5-kinase</fullName>
        <ecNumber evidence="3">2.7.1.150</ecNumber>
        <ecNumber evidence="4">2.7.11.1</ecNumber>
    </recommendedName>
    <alternativeName>
        <fullName evidence="18">FYVE finger-containing phosphoinositide kinase</fullName>
    </alternativeName>
    <alternativeName>
        <fullName evidence="19">PIKfyve</fullName>
    </alternativeName>
    <alternativeName>
        <fullName evidence="17">Phosphatidylinositol 3-phosphate 5-kinase type III</fullName>
    </alternativeName>
    <alternativeName>
        <fullName evidence="16">Serine-protein kinase PIKFYVE</fullName>
    </alternativeName>
</protein>
<evidence type="ECO:0000256" key="11">
    <source>
        <dbReference type="ARBA" id="ARBA00046301"/>
    </source>
</evidence>
<dbReference type="FunFam" id="3.30.40.10:FF:000057">
    <property type="entry name" value="1-phosphatidylinositol 3-phosphate 5-kinase isoform X1"/>
    <property type="match status" value="1"/>
</dbReference>
<dbReference type="Ensembl" id="ENSXCOT00000023221.1">
    <property type="protein sequence ID" value="ENSXCOP00000022944.1"/>
    <property type="gene ID" value="ENSXCOG00000017144.1"/>
</dbReference>
<keyword evidence="27" id="KW-1185">Reference proteome</keyword>
<comment type="subunit">
    <text evidence="14">Component of the PI(3,5)P2 regulatory complex/PAS complex, at least composed of PIKFYVE, FIG4 and VAC14. VAC14 nucleates the assembly of the complex and serves as a scaffold by pentamerizing into a star-shaped structure, which can bind a single copy each of PIKFYVE and FIG4 and coordinates their activities. Interacts (via chaperonin-like domain) with RABEPK; the interaction recruits RABEPK to the endosomal membrane. Interacts with SPAG9. Interacts with EGFR.</text>
</comment>
<evidence type="ECO:0000313" key="26">
    <source>
        <dbReference type="Ensembl" id="ENSXCOP00000022944.1"/>
    </source>
</evidence>
<feature type="compositionally biased region" description="Low complexity" evidence="22">
    <location>
        <begin position="1390"/>
        <end position="1402"/>
    </location>
</feature>
<evidence type="ECO:0000256" key="5">
    <source>
        <dbReference type="ARBA" id="ARBA00022723"/>
    </source>
</evidence>
<dbReference type="Gene3D" id="3.30.800.10">
    <property type="entry name" value="Phosphatidylinositol Phosphate Kinase II Beta"/>
    <property type="match status" value="1"/>
</dbReference>
<evidence type="ECO:0000256" key="19">
    <source>
        <dbReference type="ARBA" id="ARBA00081348"/>
    </source>
</evidence>
<dbReference type="SUPFAM" id="SSF46785">
    <property type="entry name" value="Winged helix' DNA-binding domain"/>
    <property type="match status" value="1"/>
</dbReference>
<keyword evidence="8" id="KW-0007">Acetylation</keyword>
<dbReference type="InterPro" id="IPR043548">
    <property type="entry name" value="PIKfyve"/>
</dbReference>
<dbReference type="Pfam" id="PF00610">
    <property type="entry name" value="DEP"/>
    <property type="match status" value="1"/>
</dbReference>
<dbReference type="EC" id="2.7.1.150" evidence="3"/>
<dbReference type="CDD" id="cd03334">
    <property type="entry name" value="Fab1_TCP"/>
    <property type="match status" value="1"/>
</dbReference>
<evidence type="ECO:0000256" key="10">
    <source>
        <dbReference type="ARBA" id="ARBA00023329"/>
    </source>
</evidence>
<feature type="compositionally biased region" description="Low complexity" evidence="22">
    <location>
        <begin position="1510"/>
        <end position="1519"/>
    </location>
</feature>
<dbReference type="InterPro" id="IPR011011">
    <property type="entry name" value="Znf_FYVE_PHD"/>
</dbReference>
<evidence type="ECO:0000256" key="22">
    <source>
        <dbReference type="SAM" id="MobiDB-lite"/>
    </source>
</evidence>
<dbReference type="PROSITE" id="PS50178">
    <property type="entry name" value="ZF_FYVE"/>
    <property type="match status" value="1"/>
</dbReference>
<dbReference type="GO" id="GO:0008104">
    <property type="term" value="P:intracellular protein localization"/>
    <property type="evidence" value="ECO:0007669"/>
    <property type="project" value="UniProtKB-ARBA"/>
</dbReference>
<feature type="region of interest" description="Disordered" evidence="22">
    <location>
        <begin position="938"/>
        <end position="968"/>
    </location>
</feature>
<name>A0A3B5MTY7_9TELE</name>
<reference evidence="26" key="2">
    <citation type="submission" date="2025-09" db="UniProtKB">
        <authorList>
            <consortium name="Ensembl"/>
        </authorList>
    </citation>
    <scope>IDENTIFICATION</scope>
</reference>
<dbReference type="CDD" id="cd15725">
    <property type="entry name" value="FYVE_PIKfyve_Fab1"/>
    <property type="match status" value="1"/>
</dbReference>
<evidence type="ECO:0000256" key="21">
    <source>
        <dbReference type="PROSITE-ProRule" id="PRU00781"/>
    </source>
</evidence>
<dbReference type="Gene3D" id="3.50.7.10">
    <property type="entry name" value="GroEL"/>
    <property type="match status" value="1"/>
</dbReference>
<dbReference type="InterPro" id="IPR036390">
    <property type="entry name" value="WH_DNA-bd_sf"/>
</dbReference>
<dbReference type="GO" id="GO:0004674">
    <property type="term" value="F:protein serine/threonine kinase activity"/>
    <property type="evidence" value="ECO:0007669"/>
    <property type="project" value="UniProtKB-EC"/>
</dbReference>
<keyword evidence="21" id="KW-0418">Kinase</keyword>
<dbReference type="GO" id="GO:0090385">
    <property type="term" value="P:phagosome-lysosome fusion"/>
    <property type="evidence" value="ECO:0007669"/>
    <property type="project" value="TreeGrafter"/>
</dbReference>
<dbReference type="InterPro" id="IPR037378">
    <property type="entry name" value="PIKfyve_DEP"/>
</dbReference>
<evidence type="ECO:0000256" key="3">
    <source>
        <dbReference type="ARBA" id="ARBA00012009"/>
    </source>
</evidence>
<keyword evidence="21" id="KW-0547">Nucleotide-binding</keyword>
<dbReference type="GO" id="GO:0032438">
    <property type="term" value="P:melanosome organization"/>
    <property type="evidence" value="ECO:0007669"/>
    <property type="project" value="UniProtKB-ARBA"/>
</dbReference>
<dbReference type="SMART" id="SM00330">
    <property type="entry name" value="PIPKc"/>
    <property type="match status" value="1"/>
</dbReference>
<dbReference type="InterPro" id="IPR002498">
    <property type="entry name" value="PInositol-4-P-4/5-kinase_core"/>
</dbReference>
<dbReference type="GO" id="GO:0046488">
    <property type="term" value="P:phosphatidylinositol metabolic process"/>
    <property type="evidence" value="ECO:0007669"/>
    <property type="project" value="UniProtKB-UniRule"/>
</dbReference>
<evidence type="ECO:0000259" key="25">
    <source>
        <dbReference type="PROSITE" id="PS51455"/>
    </source>
</evidence>
<evidence type="ECO:0000256" key="20">
    <source>
        <dbReference type="PROSITE-ProRule" id="PRU00091"/>
    </source>
</evidence>
<evidence type="ECO:0000256" key="17">
    <source>
        <dbReference type="ARBA" id="ARBA00077223"/>
    </source>
</evidence>
<feature type="region of interest" description="Disordered" evidence="22">
    <location>
        <begin position="1"/>
        <end position="32"/>
    </location>
</feature>
<accession>A0A3B5MTY7</accession>
<feature type="domain" description="DEP" evidence="24">
    <location>
        <begin position="316"/>
        <end position="390"/>
    </location>
</feature>
<dbReference type="PANTHER" id="PTHR46715">
    <property type="entry name" value="1-PHOSPHATIDYLINOSITOL 3-PHOSPHATE 5-KINASE"/>
    <property type="match status" value="1"/>
</dbReference>
<dbReference type="GO" id="GO:0030670">
    <property type="term" value="C:phagocytic vesicle membrane"/>
    <property type="evidence" value="ECO:0007669"/>
    <property type="project" value="UniProtKB-SubCell"/>
</dbReference>
<sequence length="1707" mass="192746">MAADDKSSSSSSTEWNIEPPASSPTSPSHLTHFKLLTPEQDEPPLRSAYSSFVNLFRFSDSRKPDTSLSSHDPRTAVQLRTALKRLKEIMEGKSQDSDLKQYWMPDSQCKECYDCNEKFTTFRRRHHCRLCGQIFCSRCCNQEIPGKFMGYTDLRACTYCRKLALSYTHSADSCSIGEDLSALSDSPCSVCVLEPSEPRTPVGGRKASRNIFLEEDLTWQKTPIGMRKMIHQEPQSSGLASRLSTLQEDVGKSPARKSASVTNLSLDRSGATLVPAYDSSVSPPTSRAMAGTKLDHSEEERKILLLKELWKKICHSNTGMEFQDHRYWLRTYPNCIVGKELVNWLLRNGTISTAQAIAIGQALVDGRWLDCVTHHDQLFRDEYALYRPLQSTEFSETPSPDSDSINSIEGQSEPSWFKDIKFDDSDTEQLAYESDYTVPSASPSKRTSVSSFHSAVDSDSASSINLNMEQNNVNFHIKKQSKYPHVPPPADQKEFLISEDGGQNIIISDAFIKSLFNRRVEEKAKEMLFTPLGWHHSSLDQLREENGEKMAMERLSANHSHMMALLQQLLYSESLSLSWRDIIVPVVRQVVQTVRPNVRNCDDDMDIRQLVHIKKIPGGRKFDSMMVNGFLCTKNIAHKKMNSYIKNPKILLLKCSIEYLYREETKFTCIEPIVLQEREFLKNYVQRIVDVRPNLVLVEKTVSRIAQDMLLEHGITLVINVKSQVLDRVSHMTQGDLVMSMDQLLTKPRLGTCHKFYMQPFSLPNDESKTLMFFDGCPPHLGCSIKLRGAPEYELARVKDIIMLMVCVAYHSQLEISFLMDEFAMPPSLLQSGSFPCLLEGSTADEEMDGDSMEKTAVSDNSTLGEQSEDAPFLESSTKTEDIDILRVTQNPQSVLFSVQEEAGNSETRTSSPCSSPAPPPLSICPQFLVEEEQEMGSDTLVGTSEGETVGELGLEDEERSDTPTPKLFRDPLQDDTGMFIAEHVDSSDDRLKSISAVFKHELKDIILCISPFITFKEPFLLTPGGMHCPSRDYFPELDCLNPTHHQRLCVLFSSSSLQSNNAPNPCVSPIVTMEFYGKNDLSLGVFLERYCFPSYQCPSMFCETPMVHHVRRFVHGSGCVQIVLKELDSPVPGYQHTILNYSWCRVCKQQVTPVVPLSNDSWSMSFAKYLELRFYDHQYTRRANAEPCGHSIHKDYHQYFSYNQMVASFYTSVRLLEICLPRPRIFIRNLGPSKANLQQDLKDFSQVAQVYLAIDDRLTSLKTDTFSKTREEKMEDLFAQKDMEEAELRSWIDKLQGRLQSCGLDSPQQLQVVLESLVVKKQNLCEMLQFWNSLQDLFQQEKGRKRLSVPPSPGRLRPNTTDDTKSSLDSSPRNPSPVVQNGEKDRHLCPLPSTTSSLLPSPGDPGADSTTAGPSFGEPDSVSIPEVFDGHLLGSTDSQVKEKSTMKAILANFLPGNSYNPIPIPDPDKHYLMYEHERVPIAVCEREPSSIIAFALCKEYKTALDDLSKSSSAAGDDAQQPVAESRVKSSPARPSDSLAAQQSRISADGEPLDADSADKQKKQTVNPHIELFSDANAKFYCRIYYAEEFHRMREEIMESSEEDFVRSLSHCVNWQARGGKSGAVFYATEDRFILKQMPRLEVQSFLDFAPHYFTYITGAVQQKRPTALAKILGVYRIGYKNSQNNAEKKLDLLVMENLFYGRKMAQ</sequence>
<comment type="catalytic activity">
    <reaction evidence="12">
        <text>L-seryl-[protein] + ATP = O-phospho-L-seryl-[protein] + ADP + H(+)</text>
        <dbReference type="Rhea" id="RHEA:17989"/>
        <dbReference type="Rhea" id="RHEA-COMP:9863"/>
        <dbReference type="Rhea" id="RHEA-COMP:11604"/>
        <dbReference type="ChEBI" id="CHEBI:15378"/>
        <dbReference type="ChEBI" id="CHEBI:29999"/>
        <dbReference type="ChEBI" id="CHEBI:30616"/>
        <dbReference type="ChEBI" id="CHEBI:83421"/>
        <dbReference type="ChEBI" id="CHEBI:456216"/>
        <dbReference type="EC" id="2.7.11.1"/>
    </reaction>
    <physiologicalReaction direction="left-to-right" evidence="12">
        <dbReference type="Rhea" id="RHEA:17990"/>
    </physiologicalReaction>
</comment>
<feature type="region of interest" description="Disordered" evidence="22">
    <location>
        <begin position="1343"/>
        <end position="1426"/>
    </location>
</feature>